<comment type="pathway">
    <text evidence="2 9">Cofactor biosynthesis; adenosylcobalamin biosynthesis.</text>
</comment>
<dbReference type="HAMAP" id="MF_00024">
    <property type="entry name" value="CobD_CbiB"/>
    <property type="match status" value="1"/>
</dbReference>
<dbReference type="EMBL" id="JAUSRA010000001">
    <property type="protein sequence ID" value="MDP9799836.1"/>
    <property type="molecule type" value="Genomic_DNA"/>
</dbReference>
<feature type="transmembrane region" description="Helical" evidence="9">
    <location>
        <begin position="93"/>
        <end position="115"/>
    </location>
</feature>
<evidence type="ECO:0000256" key="3">
    <source>
        <dbReference type="ARBA" id="ARBA00006263"/>
    </source>
</evidence>
<comment type="function">
    <text evidence="9">Converts cobyric acid to cobinamide by the addition of aminopropanol on the F carboxylic group.</text>
</comment>
<keyword evidence="7 9" id="KW-1133">Transmembrane helix</keyword>
<organism evidence="11 12">
    <name type="scientific">Catenuloplanes nepalensis</name>
    <dbReference type="NCBI Taxonomy" id="587533"/>
    <lineage>
        <taxon>Bacteria</taxon>
        <taxon>Bacillati</taxon>
        <taxon>Actinomycetota</taxon>
        <taxon>Actinomycetes</taxon>
        <taxon>Micromonosporales</taxon>
        <taxon>Micromonosporaceae</taxon>
        <taxon>Catenuloplanes</taxon>
    </lineage>
</organism>
<evidence type="ECO:0000256" key="6">
    <source>
        <dbReference type="ARBA" id="ARBA00022692"/>
    </source>
</evidence>
<dbReference type="PANTHER" id="PTHR34308">
    <property type="entry name" value="COBALAMIN BIOSYNTHESIS PROTEIN CBIB"/>
    <property type="match status" value="1"/>
</dbReference>
<evidence type="ECO:0000256" key="10">
    <source>
        <dbReference type="SAM" id="MobiDB-lite"/>
    </source>
</evidence>
<dbReference type="NCBIfam" id="NF002276">
    <property type="entry name" value="PRK01209.1-4"/>
    <property type="match status" value="1"/>
</dbReference>
<evidence type="ECO:0000256" key="4">
    <source>
        <dbReference type="ARBA" id="ARBA00022475"/>
    </source>
</evidence>
<keyword evidence="8 9" id="KW-0472">Membrane</keyword>
<evidence type="ECO:0000313" key="11">
    <source>
        <dbReference type="EMBL" id="MDP9799836.1"/>
    </source>
</evidence>
<keyword evidence="5 9" id="KW-0169">Cobalamin biosynthesis</keyword>
<accession>A0ABT9N9C8</accession>
<dbReference type="GO" id="GO:0043757">
    <property type="term" value="F:adenosylcobinamide-phosphate synthase activity"/>
    <property type="evidence" value="ECO:0007669"/>
    <property type="project" value="UniProtKB-EC"/>
</dbReference>
<dbReference type="PANTHER" id="PTHR34308:SF1">
    <property type="entry name" value="COBALAMIN BIOSYNTHESIS PROTEIN CBIB"/>
    <property type="match status" value="1"/>
</dbReference>
<evidence type="ECO:0000313" key="12">
    <source>
        <dbReference type="Proteomes" id="UP001240984"/>
    </source>
</evidence>
<dbReference type="InterPro" id="IPR004485">
    <property type="entry name" value="Cobalamin_biosynth_CobD/CbiB"/>
</dbReference>
<dbReference type="Proteomes" id="UP001240984">
    <property type="component" value="Unassembled WGS sequence"/>
</dbReference>
<dbReference type="Pfam" id="PF03186">
    <property type="entry name" value="CobD_Cbib"/>
    <property type="match status" value="1"/>
</dbReference>
<evidence type="ECO:0000256" key="2">
    <source>
        <dbReference type="ARBA" id="ARBA00004953"/>
    </source>
</evidence>
<comment type="subcellular location">
    <subcellularLocation>
        <location evidence="1 9">Cell membrane</location>
        <topology evidence="1 9">Multi-pass membrane protein</topology>
    </subcellularLocation>
</comment>
<protein>
    <recommendedName>
        <fullName evidence="9">Cobalamin biosynthesis protein CobD</fullName>
    </recommendedName>
</protein>
<reference evidence="11 12" key="1">
    <citation type="submission" date="2023-07" db="EMBL/GenBank/DDBJ databases">
        <title>Sequencing the genomes of 1000 actinobacteria strains.</title>
        <authorList>
            <person name="Klenk H.-P."/>
        </authorList>
    </citation>
    <scope>NUCLEOTIDE SEQUENCE [LARGE SCALE GENOMIC DNA]</scope>
    <source>
        <strain evidence="11 12">DSM 44710</strain>
    </source>
</reference>
<evidence type="ECO:0000256" key="8">
    <source>
        <dbReference type="ARBA" id="ARBA00023136"/>
    </source>
</evidence>
<dbReference type="NCBIfam" id="TIGR00380">
    <property type="entry name" value="cobal_cbiB"/>
    <property type="match status" value="1"/>
</dbReference>
<feature type="region of interest" description="Disordered" evidence="10">
    <location>
        <begin position="1"/>
        <end position="39"/>
    </location>
</feature>
<keyword evidence="4 9" id="KW-1003">Cell membrane</keyword>
<gene>
    <name evidence="9" type="primary">cobD</name>
    <name evidence="11" type="ORF">J2S43_008348</name>
</gene>
<feature type="compositionally biased region" description="Low complexity" evidence="10">
    <location>
        <begin position="362"/>
        <end position="372"/>
    </location>
</feature>
<feature type="region of interest" description="Disordered" evidence="10">
    <location>
        <begin position="357"/>
        <end position="389"/>
    </location>
</feature>
<proteinExistence type="inferred from homology"/>
<comment type="caution">
    <text evidence="9">Lacks conserved residue(s) required for the propagation of feature annotation.</text>
</comment>
<evidence type="ECO:0000256" key="5">
    <source>
        <dbReference type="ARBA" id="ARBA00022573"/>
    </source>
</evidence>
<keyword evidence="6 9" id="KW-0812">Transmembrane</keyword>
<evidence type="ECO:0000256" key="1">
    <source>
        <dbReference type="ARBA" id="ARBA00004651"/>
    </source>
</evidence>
<sequence length="389" mass="39884">MTGRRNASATGRLGASALGRHERSAPGCGGRSGGRERPPLPVGALRVAEAVGLLAGYGLDAVFGDPRRWHPVAGFGTAASALEKRVYAPDRVAGARFAAVAVGAPVLAGAALAGLTRRRPVLRAVAVAAATWTVLGARTLRAEAHTMAGALERGDIEAARGRLGHLCGRDPSALDEPELARATVESVAENTSDAVVAPLFWGAVAGLPGLLGYRAANTLDAMVGHRSPRYARFGTVAARLDDALNLAPSRLTAALTVALAPLTRGDPARALRIWLRDGHRHPSPNAGQCESSMAGALGIRLGGRNVYFGRAEDRPHLGDGAPPLAPDITRAARLSAAIGLAAAGLAATYRLTTALRAHRTRATTPRTPSPSAIGPSSARPSAVRAGGSR</sequence>
<keyword evidence="11" id="KW-0436">Ligase</keyword>
<evidence type="ECO:0000256" key="7">
    <source>
        <dbReference type="ARBA" id="ARBA00022989"/>
    </source>
</evidence>
<evidence type="ECO:0000256" key="9">
    <source>
        <dbReference type="HAMAP-Rule" id="MF_00024"/>
    </source>
</evidence>
<keyword evidence="12" id="KW-1185">Reference proteome</keyword>
<comment type="similarity">
    <text evidence="3 9">Belongs to the CobD/CbiB family.</text>
</comment>
<name>A0ABT9N9C8_9ACTN</name>
<comment type="caution">
    <text evidence="11">The sequence shown here is derived from an EMBL/GenBank/DDBJ whole genome shotgun (WGS) entry which is preliminary data.</text>
</comment>